<proteinExistence type="predicted"/>
<dbReference type="CDD" id="cd00033">
    <property type="entry name" value="CCP"/>
    <property type="match status" value="1"/>
</dbReference>
<name>A0A5B7JTC5_PORTR</name>
<evidence type="ECO:0000259" key="2">
    <source>
        <dbReference type="Pfam" id="PF00084"/>
    </source>
</evidence>
<dbReference type="EMBL" id="VSRR010111736">
    <property type="protein sequence ID" value="MPC97855.1"/>
    <property type="molecule type" value="Genomic_DNA"/>
</dbReference>
<dbReference type="Proteomes" id="UP000324222">
    <property type="component" value="Unassembled WGS sequence"/>
</dbReference>
<gene>
    <name evidence="3" type="ORF">E2C01_093192</name>
</gene>
<evidence type="ECO:0000313" key="4">
    <source>
        <dbReference type="Proteomes" id="UP000324222"/>
    </source>
</evidence>
<evidence type="ECO:0000256" key="1">
    <source>
        <dbReference type="ARBA" id="ARBA00023157"/>
    </source>
</evidence>
<accession>A0A5B7JTC5</accession>
<evidence type="ECO:0000313" key="3">
    <source>
        <dbReference type="EMBL" id="MPC97855.1"/>
    </source>
</evidence>
<protein>
    <recommendedName>
        <fullName evidence="2">Sushi domain-containing protein</fullName>
    </recommendedName>
</protein>
<dbReference type="InterPro" id="IPR035976">
    <property type="entry name" value="Sushi/SCR/CCP_sf"/>
</dbReference>
<keyword evidence="4" id="KW-1185">Reference proteome</keyword>
<dbReference type="Gene3D" id="2.10.70.10">
    <property type="entry name" value="Complement Module, domain 1"/>
    <property type="match status" value="1"/>
</dbReference>
<dbReference type="InterPro" id="IPR000436">
    <property type="entry name" value="Sushi_SCR_CCP_dom"/>
</dbReference>
<dbReference type="Pfam" id="PF00084">
    <property type="entry name" value="Sushi"/>
    <property type="match status" value="1"/>
</dbReference>
<sequence length="80" mass="9188">MVRKRESVFQGVKGRSESSGVRGHKLTYLLFFPFPHSLPHLLTKGYHLLGEERRVCQGNGEWSATAPECRENCKYHCLLL</sequence>
<dbReference type="SUPFAM" id="SSF57535">
    <property type="entry name" value="Complement control module/SCR domain"/>
    <property type="match status" value="1"/>
</dbReference>
<organism evidence="3 4">
    <name type="scientific">Portunus trituberculatus</name>
    <name type="common">Swimming crab</name>
    <name type="synonym">Neptunus trituberculatus</name>
    <dbReference type="NCBI Taxonomy" id="210409"/>
    <lineage>
        <taxon>Eukaryota</taxon>
        <taxon>Metazoa</taxon>
        <taxon>Ecdysozoa</taxon>
        <taxon>Arthropoda</taxon>
        <taxon>Crustacea</taxon>
        <taxon>Multicrustacea</taxon>
        <taxon>Malacostraca</taxon>
        <taxon>Eumalacostraca</taxon>
        <taxon>Eucarida</taxon>
        <taxon>Decapoda</taxon>
        <taxon>Pleocyemata</taxon>
        <taxon>Brachyura</taxon>
        <taxon>Eubrachyura</taxon>
        <taxon>Portunoidea</taxon>
        <taxon>Portunidae</taxon>
        <taxon>Portuninae</taxon>
        <taxon>Portunus</taxon>
    </lineage>
</organism>
<dbReference type="AlphaFoldDB" id="A0A5B7JTC5"/>
<keyword evidence="1" id="KW-1015">Disulfide bond</keyword>
<feature type="domain" description="Sushi" evidence="2">
    <location>
        <begin position="44"/>
        <end position="69"/>
    </location>
</feature>
<comment type="caution">
    <text evidence="3">The sequence shown here is derived from an EMBL/GenBank/DDBJ whole genome shotgun (WGS) entry which is preliminary data.</text>
</comment>
<reference evidence="3 4" key="1">
    <citation type="submission" date="2019-05" db="EMBL/GenBank/DDBJ databases">
        <title>Another draft genome of Portunus trituberculatus and its Hox gene families provides insights of decapod evolution.</title>
        <authorList>
            <person name="Jeong J.-H."/>
            <person name="Song I."/>
            <person name="Kim S."/>
            <person name="Choi T."/>
            <person name="Kim D."/>
            <person name="Ryu S."/>
            <person name="Kim W."/>
        </authorList>
    </citation>
    <scope>NUCLEOTIDE SEQUENCE [LARGE SCALE GENOMIC DNA]</scope>
    <source>
        <tissue evidence="3">Muscle</tissue>
    </source>
</reference>